<dbReference type="Proteomes" id="UP000280708">
    <property type="component" value="Chromosome"/>
</dbReference>
<organism evidence="1 2">
    <name type="scientific">Sphingobium yanoikuyae</name>
    <name type="common">Sphingomonas yanoikuyae</name>
    <dbReference type="NCBI Taxonomy" id="13690"/>
    <lineage>
        <taxon>Bacteria</taxon>
        <taxon>Pseudomonadati</taxon>
        <taxon>Pseudomonadota</taxon>
        <taxon>Alphaproteobacteria</taxon>
        <taxon>Sphingomonadales</taxon>
        <taxon>Sphingomonadaceae</taxon>
        <taxon>Sphingobium</taxon>
    </lineage>
</organism>
<evidence type="ECO:0000313" key="2">
    <source>
        <dbReference type="Proteomes" id="UP000280708"/>
    </source>
</evidence>
<dbReference type="AlphaFoldDB" id="A0A085KB06"/>
<proteinExistence type="predicted"/>
<name>A0A085KB06_SPHYA</name>
<protein>
    <submittedName>
        <fullName evidence="1">Uncharacterized protein</fullName>
    </submittedName>
</protein>
<dbReference type="RefSeq" id="WP_037506174.1">
    <property type="nucleotide sequence ID" value="NZ_CAIGKD010000001.1"/>
</dbReference>
<evidence type="ECO:0000313" key="1">
    <source>
        <dbReference type="EMBL" id="AYO79944.1"/>
    </source>
</evidence>
<reference evidence="1 2" key="1">
    <citation type="submission" date="2018-10" db="EMBL/GenBank/DDBJ databases">
        <title>Characterization and genome analysis of a novel bacterium Sphingobium yanoikuyae SJTF8 capable of degrading PAHs.</title>
        <authorList>
            <person name="Yin C."/>
            <person name="Xiong W."/>
            <person name="Liang R."/>
        </authorList>
    </citation>
    <scope>NUCLEOTIDE SEQUENCE [LARGE SCALE GENOMIC DNA]</scope>
    <source>
        <strain evidence="1 2">SJTF8</strain>
    </source>
</reference>
<dbReference type="EMBL" id="CP033230">
    <property type="protein sequence ID" value="AYO79944.1"/>
    <property type="molecule type" value="Genomic_DNA"/>
</dbReference>
<accession>A0A085KB06</accession>
<sequence>MDLIAQLAPLIPLGFLWLGLPAAAFAYLMLLVGRKVGRRLGMRVAAAGTLALFAAPFIFATGNALMRFSQGQPPFIDAGLIIAGGSLIMTISCLGAIMLGWAGQIDQAMDGSEP</sequence>
<gene>
    <name evidence="1" type="ORF">EBF16_25610</name>
</gene>